<keyword evidence="2 3" id="KW-0472">Membrane</keyword>
<proteinExistence type="inferred from homology"/>
<evidence type="ECO:0000313" key="4">
    <source>
        <dbReference type="EMBL" id="MCY1713483.1"/>
    </source>
</evidence>
<comment type="similarity">
    <text evidence="1">Belongs to the GerABKA family.</text>
</comment>
<feature type="transmembrane region" description="Helical" evidence="3">
    <location>
        <begin position="391"/>
        <end position="408"/>
    </location>
</feature>
<dbReference type="PANTHER" id="PTHR22550">
    <property type="entry name" value="SPORE GERMINATION PROTEIN"/>
    <property type="match status" value="1"/>
</dbReference>
<dbReference type="InterPro" id="IPR004995">
    <property type="entry name" value="Spore_Ger"/>
</dbReference>
<dbReference type="EMBL" id="JAPOHA010000003">
    <property type="protein sequence ID" value="MCY1713483.1"/>
    <property type="molecule type" value="Genomic_DNA"/>
</dbReference>
<evidence type="ECO:0000256" key="1">
    <source>
        <dbReference type="ARBA" id="ARBA00005278"/>
    </source>
</evidence>
<sequence>MANNENTNEAKEQIKFTKKIQENIEQIQKEFENDETLVLRKLKNPAVGECCIIYIDGMVNNKLVNEDVIRPLLEFHPESKESVTLDVIQNQVMLSDSVERTSEHEELIQAIVYGDTILLMDGYDEALILNTKGWTTRSVSEPENEKVLRGPREGFTESIMTNLSMVRRRIRTSDLKIEFETFGTRTNTKACICYLDSIVNKGVLEELKKRIHTFSIDSTLDANYVSEFIKDSPYSPFKTIGISEKPDAVAGKLLEGRVALFLDGSPNVITVPYLFTENFQSDEDYYLNYYFASINRILRYIAFLFSTSVPAIYVALTTFHQEMLPLALTISISKARQGVPFPTAIEMIMMLIVFEMLRESGARMPGSMGQALSIVGALVMGQAAVSAKIVSAPMIIIVAVTGICGVMLPRVKGATILLRFLFLAMASFFGLYGYMFGALALMIHLYGMSSFGVSIMNSTYTTSLQDKKDIMIRAPWWFMKKRPKYLSQNATRQESTRSTK</sequence>
<evidence type="ECO:0000256" key="3">
    <source>
        <dbReference type="SAM" id="Phobius"/>
    </source>
</evidence>
<dbReference type="Proteomes" id="UP001082703">
    <property type="component" value="Unassembled WGS sequence"/>
</dbReference>
<keyword evidence="3" id="KW-0812">Transmembrane</keyword>
<protein>
    <submittedName>
        <fullName evidence="4">Spore germination protein</fullName>
    </submittedName>
</protein>
<comment type="caution">
    <text evidence="4">The sequence shown here is derived from an EMBL/GenBank/DDBJ whole genome shotgun (WGS) entry which is preliminary data.</text>
</comment>
<name>A0ABT4BTT0_9FIRM</name>
<gene>
    <name evidence="4" type="ORF">OUY18_04330</name>
</gene>
<reference evidence="4 5" key="1">
    <citation type="submission" date="2022-11" db="EMBL/GenBank/DDBJ databases">
        <authorList>
            <person name="Caiyu Z."/>
        </authorList>
    </citation>
    <scope>NUCLEOTIDE SEQUENCE [LARGE SCALE GENOMIC DNA]</scope>
    <source>
        <strain evidence="4 5">YR-4</strain>
    </source>
</reference>
<dbReference type="InterPro" id="IPR050768">
    <property type="entry name" value="UPF0353/GerABKA_families"/>
</dbReference>
<keyword evidence="3" id="KW-1133">Transmembrane helix</keyword>
<dbReference type="PANTHER" id="PTHR22550:SF5">
    <property type="entry name" value="LEUCINE ZIPPER PROTEIN 4"/>
    <property type="match status" value="1"/>
</dbReference>
<accession>A0ABT4BTT0</accession>
<dbReference type="Pfam" id="PF03323">
    <property type="entry name" value="GerA"/>
    <property type="match status" value="1"/>
</dbReference>
<evidence type="ECO:0000313" key="5">
    <source>
        <dbReference type="Proteomes" id="UP001082703"/>
    </source>
</evidence>
<feature type="transmembrane region" description="Helical" evidence="3">
    <location>
        <begin position="297"/>
        <end position="319"/>
    </location>
</feature>
<evidence type="ECO:0000256" key="2">
    <source>
        <dbReference type="ARBA" id="ARBA00023136"/>
    </source>
</evidence>
<organism evidence="4 5">
    <name type="scientific">Caproiciproducens galactitolivorans</name>
    <dbReference type="NCBI Taxonomy" id="642589"/>
    <lineage>
        <taxon>Bacteria</taxon>
        <taxon>Bacillati</taxon>
        <taxon>Bacillota</taxon>
        <taxon>Clostridia</taxon>
        <taxon>Eubacteriales</taxon>
        <taxon>Acutalibacteraceae</taxon>
        <taxon>Caproiciproducens</taxon>
    </lineage>
</organism>
<dbReference type="PIRSF" id="PIRSF005690">
    <property type="entry name" value="GerBA"/>
    <property type="match status" value="1"/>
</dbReference>
<keyword evidence="5" id="KW-1185">Reference proteome</keyword>
<dbReference type="RefSeq" id="WP_268057495.1">
    <property type="nucleotide sequence ID" value="NZ_JAPOHA010000003.1"/>
</dbReference>
<feature type="transmembrane region" description="Helical" evidence="3">
    <location>
        <begin position="420"/>
        <end position="446"/>
    </location>
</feature>